<proteinExistence type="predicted"/>
<keyword evidence="1" id="KW-1133">Transmembrane helix</keyword>
<name>A0A8X6KD19_TRICU</name>
<comment type="caution">
    <text evidence="2">The sequence shown here is derived from an EMBL/GenBank/DDBJ whole genome shotgun (WGS) entry which is preliminary data.</text>
</comment>
<dbReference type="EMBL" id="BMAO01001320">
    <property type="protein sequence ID" value="GFQ72425.1"/>
    <property type="molecule type" value="Genomic_DNA"/>
</dbReference>
<keyword evidence="1" id="KW-0812">Transmembrane</keyword>
<dbReference type="AlphaFoldDB" id="A0A8X6KD19"/>
<feature type="transmembrane region" description="Helical" evidence="1">
    <location>
        <begin position="50"/>
        <end position="67"/>
    </location>
</feature>
<evidence type="ECO:0000313" key="2">
    <source>
        <dbReference type="EMBL" id="GFQ72425.1"/>
    </source>
</evidence>
<dbReference type="Proteomes" id="UP000887116">
    <property type="component" value="Unassembled WGS sequence"/>
</dbReference>
<gene>
    <name evidence="2" type="ORF">TNCT_532381</name>
</gene>
<evidence type="ECO:0000256" key="1">
    <source>
        <dbReference type="SAM" id="Phobius"/>
    </source>
</evidence>
<keyword evidence="1" id="KW-0472">Membrane</keyword>
<accession>A0A8X6KD19</accession>
<evidence type="ECO:0000313" key="3">
    <source>
        <dbReference type="Proteomes" id="UP000887116"/>
    </source>
</evidence>
<reference evidence="2" key="1">
    <citation type="submission" date="2020-07" db="EMBL/GenBank/DDBJ databases">
        <title>Multicomponent nature underlies the extraordinary mechanical properties of spider dragline silk.</title>
        <authorList>
            <person name="Kono N."/>
            <person name="Nakamura H."/>
            <person name="Mori M."/>
            <person name="Yoshida Y."/>
            <person name="Ohtoshi R."/>
            <person name="Malay A.D."/>
            <person name="Moran D.A.P."/>
            <person name="Tomita M."/>
            <person name="Numata K."/>
            <person name="Arakawa K."/>
        </authorList>
    </citation>
    <scope>NUCLEOTIDE SEQUENCE</scope>
</reference>
<protein>
    <submittedName>
        <fullName evidence="2">Uncharacterized protein</fullName>
    </submittedName>
</protein>
<keyword evidence="3" id="KW-1185">Reference proteome</keyword>
<organism evidence="2 3">
    <name type="scientific">Trichonephila clavata</name>
    <name type="common">Joro spider</name>
    <name type="synonym">Nephila clavata</name>
    <dbReference type="NCBI Taxonomy" id="2740835"/>
    <lineage>
        <taxon>Eukaryota</taxon>
        <taxon>Metazoa</taxon>
        <taxon>Ecdysozoa</taxon>
        <taxon>Arthropoda</taxon>
        <taxon>Chelicerata</taxon>
        <taxon>Arachnida</taxon>
        <taxon>Araneae</taxon>
        <taxon>Araneomorphae</taxon>
        <taxon>Entelegynae</taxon>
        <taxon>Araneoidea</taxon>
        <taxon>Nephilidae</taxon>
        <taxon>Trichonephila</taxon>
    </lineage>
</organism>
<sequence length="91" mass="10803">MSSVTMISQQIVCKQLHKNHHYSRPPSVVVPLTSSHRRAWLQRVLYRMQWTPLLLANVVFVVYVLILHKQRFPEDRDLVILRNSIPSTQYH</sequence>